<dbReference type="Proteomes" id="UP000011910">
    <property type="component" value="Unassembled WGS sequence"/>
</dbReference>
<accession>M7N143</accession>
<name>M7N143_9BACT</name>
<organism evidence="2 3">
    <name type="scientific">Cesiribacter andamanensis AMV16</name>
    <dbReference type="NCBI Taxonomy" id="1279009"/>
    <lineage>
        <taxon>Bacteria</taxon>
        <taxon>Pseudomonadati</taxon>
        <taxon>Bacteroidota</taxon>
        <taxon>Cytophagia</taxon>
        <taxon>Cytophagales</taxon>
        <taxon>Cesiribacteraceae</taxon>
        <taxon>Cesiribacter</taxon>
    </lineage>
</organism>
<keyword evidence="3" id="KW-1185">Reference proteome</keyword>
<dbReference type="OrthoDB" id="9993865at2"/>
<dbReference type="AlphaFoldDB" id="M7N143"/>
<feature type="compositionally biased region" description="Low complexity" evidence="1">
    <location>
        <begin position="88"/>
        <end position="101"/>
    </location>
</feature>
<evidence type="ECO:0000313" key="2">
    <source>
        <dbReference type="EMBL" id="EMR01022.1"/>
    </source>
</evidence>
<evidence type="ECO:0000256" key="1">
    <source>
        <dbReference type="SAM" id="MobiDB-lite"/>
    </source>
</evidence>
<protein>
    <submittedName>
        <fullName evidence="2">Uncharacterized protein</fullName>
    </submittedName>
</protein>
<dbReference type="EMBL" id="AODQ01000154">
    <property type="protein sequence ID" value="EMR01022.1"/>
    <property type="molecule type" value="Genomic_DNA"/>
</dbReference>
<feature type="region of interest" description="Disordered" evidence="1">
    <location>
        <begin position="88"/>
        <end position="128"/>
    </location>
</feature>
<comment type="caution">
    <text evidence="2">The sequence shown here is derived from an EMBL/GenBank/DDBJ whole genome shotgun (WGS) entry which is preliminary data.</text>
</comment>
<feature type="compositionally biased region" description="Basic and acidic residues" evidence="1">
    <location>
        <begin position="105"/>
        <end position="128"/>
    </location>
</feature>
<sequence>MLSVGVSLNGGIRSLERALRMRVEGLGKALMEGLLAAAPKAVAAEEILLSPTPGLRIARTTLPDQPLDFNQTFLHIHQELKALYQHQQPLAQPAAASTASLENSRAQEDRSPEGRTPEGRTPEGRTPEDYLATVSQLVGGSLLQQSVSDRPARRAAPQGLKVARTILPDQPMDFNQTFRHIHTSLKTPYQPGSRV</sequence>
<reference evidence="2 3" key="1">
    <citation type="journal article" date="2013" name="Genome Announc.">
        <title>Draft Genome Sequence of Cesiribacter andamanensis Strain AMV16T, Isolated from a Soil Sample from a Mud Volcano in the Andaman Islands, India.</title>
        <authorList>
            <person name="Shivaji S."/>
            <person name="Ara S."/>
            <person name="Begum Z."/>
            <person name="Srinivas T.N."/>
            <person name="Singh A."/>
            <person name="Kumar Pinnaka A."/>
        </authorList>
    </citation>
    <scope>NUCLEOTIDE SEQUENCE [LARGE SCALE GENOMIC DNA]</scope>
    <source>
        <strain evidence="2 3">AMV16</strain>
    </source>
</reference>
<proteinExistence type="predicted"/>
<dbReference type="RefSeq" id="WP_009197233.1">
    <property type="nucleotide sequence ID" value="NZ_AODQ01000154.1"/>
</dbReference>
<evidence type="ECO:0000313" key="3">
    <source>
        <dbReference type="Proteomes" id="UP000011910"/>
    </source>
</evidence>
<gene>
    <name evidence="2" type="ORF">ADICEAN_03854</name>
</gene>